<dbReference type="EMBL" id="MFJJ01000040">
    <property type="protein sequence ID" value="OGG13660.1"/>
    <property type="molecule type" value="Genomic_DNA"/>
</dbReference>
<dbReference type="AlphaFoldDB" id="A0A1F5ZMD9"/>
<reference evidence="1 2" key="1">
    <citation type="journal article" date="2016" name="Nat. Commun.">
        <title>Thousands of microbial genomes shed light on interconnected biogeochemical processes in an aquifer system.</title>
        <authorList>
            <person name="Anantharaman K."/>
            <person name="Brown C.T."/>
            <person name="Hug L.A."/>
            <person name="Sharon I."/>
            <person name="Castelle C.J."/>
            <person name="Probst A.J."/>
            <person name="Thomas B.C."/>
            <person name="Singh A."/>
            <person name="Wilkins M.J."/>
            <person name="Karaoz U."/>
            <person name="Brodie E.L."/>
            <person name="Williams K.H."/>
            <person name="Hubbard S.S."/>
            <person name="Banfield J.F."/>
        </authorList>
    </citation>
    <scope>NUCLEOTIDE SEQUENCE [LARGE SCALE GENOMIC DNA]</scope>
</reference>
<sequence length="149" mass="16427">MTAYHLTSDHAPADAKGDLQKIIDYLLTFVGEIGVTKQNEGHATISYSDTPMTATLAITGKLNRQITLTCETYDAVSVHLIKNVTSRIGYRIFNSQTLSYMVNDPNVLDLTSAQLDAAIRSITGQYGLTPLFQYRDSLVFYAKDNSCPP</sequence>
<evidence type="ECO:0000313" key="1">
    <source>
        <dbReference type="EMBL" id="OGG13660.1"/>
    </source>
</evidence>
<dbReference type="Proteomes" id="UP000177416">
    <property type="component" value="Unassembled WGS sequence"/>
</dbReference>
<gene>
    <name evidence="1" type="ORF">A2875_03570</name>
</gene>
<evidence type="ECO:0000313" key="2">
    <source>
        <dbReference type="Proteomes" id="UP000177416"/>
    </source>
</evidence>
<name>A0A1F5ZMD9_9BACT</name>
<protein>
    <submittedName>
        <fullName evidence="1">Uncharacterized protein</fullName>
    </submittedName>
</protein>
<organism evidence="1 2">
    <name type="scientific">Candidatus Gottesmanbacteria bacterium RIFCSPHIGHO2_01_FULL_46_14</name>
    <dbReference type="NCBI Taxonomy" id="1798380"/>
    <lineage>
        <taxon>Bacteria</taxon>
        <taxon>Candidatus Gottesmaniibacteriota</taxon>
    </lineage>
</organism>
<comment type="caution">
    <text evidence="1">The sequence shown here is derived from an EMBL/GenBank/DDBJ whole genome shotgun (WGS) entry which is preliminary data.</text>
</comment>
<proteinExistence type="predicted"/>
<accession>A0A1F5ZMD9</accession>